<organism evidence="3 4">
    <name type="scientific">Streptomyces yunnanensis</name>
    <dbReference type="NCBI Taxonomy" id="156453"/>
    <lineage>
        <taxon>Bacteria</taxon>
        <taxon>Bacillati</taxon>
        <taxon>Actinomycetota</taxon>
        <taxon>Actinomycetes</taxon>
        <taxon>Kitasatosporales</taxon>
        <taxon>Streptomycetaceae</taxon>
        <taxon>Streptomyces</taxon>
    </lineage>
</organism>
<dbReference type="EMBL" id="FRBK01000025">
    <property type="protein sequence ID" value="SHN22944.1"/>
    <property type="molecule type" value="Genomic_DNA"/>
</dbReference>
<dbReference type="Gene3D" id="3.30.450.40">
    <property type="match status" value="1"/>
</dbReference>
<name>A0A9X8N7L2_9ACTN</name>
<evidence type="ECO:0000313" key="3">
    <source>
        <dbReference type="EMBL" id="SHN22944.1"/>
    </source>
</evidence>
<comment type="caution">
    <text evidence="3">The sequence shown here is derived from an EMBL/GenBank/DDBJ whole genome shotgun (WGS) entry which is preliminary data.</text>
</comment>
<proteinExistence type="predicted"/>
<dbReference type="RefSeq" id="WP_079182343.1">
    <property type="nucleotide sequence ID" value="NZ_FRBK01000025.1"/>
</dbReference>
<protein>
    <submittedName>
        <fullName evidence="3">GAF domain-containing protein</fullName>
    </submittedName>
</protein>
<accession>A0A9X8N7L2</accession>
<reference evidence="4" key="1">
    <citation type="submission" date="2016-11" db="EMBL/GenBank/DDBJ databases">
        <authorList>
            <person name="Jaros S."/>
            <person name="Januszkiewicz K."/>
            <person name="Wedrychowicz H."/>
        </authorList>
    </citation>
    <scope>NUCLEOTIDE SEQUENCE [LARGE SCALE GENOMIC DNA]</scope>
    <source>
        <strain evidence="4">CGMCC 4.3555</strain>
    </source>
</reference>
<dbReference type="AlphaFoldDB" id="A0A9X8N7L2"/>
<feature type="compositionally biased region" description="Basic and acidic residues" evidence="1">
    <location>
        <begin position="1"/>
        <end position="22"/>
    </location>
</feature>
<evidence type="ECO:0000256" key="1">
    <source>
        <dbReference type="SAM" id="MobiDB-lite"/>
    </source>
</evidence>
<dbReference type="InterPro" id="IPR003018">
    <property type="entry name" value="GAF"/>
</dbReference>
<feature type="domain" description="GAF" evidence="2">
    <location>
        <begin position="121"/>
        <end position="238"/>
    </location>
</feature>
<evidence type="ECO:0000313" key="4">
    <source>
        <dbReference type="Proteomes" id="UP000184388"/>
    </source>
</evidence>
<gene>
    <name evidence="3" type="ORF">SAMN05216268_125107</name>
</gene>
<feature type="region of interest" description="Disordered" evidence="1">
    <location>
        <begin position="1"/>
        <end position="36"/>
    </location>
</feature>
<sequence>MSDRPIDRTGGRTGDRPTDRPVESAVRSAQDIRETSRRLAGLHEATLAGDHLPADVPRDAPRAVIGESWRRVLDRGVDPERATDQHPLPMAELEHRRQKSQLASILPVLSGGLLPTADAAQQIMVVTDAEGRVLWREGSAPIRRMADRLGFDKGADWTEGVVGTNAIGTALVARSPVLVHSAEHFLRSHHQWTCAAAPLHDPRDGRLLGTVDISGPAPSFHPTTLALVSAVARLAEGELRTRHHASLERLRASAAPILARIGGRALAVDPHGWTAAVTGMTPPDRVALPKAPEAGPLWLPRYGMCTLEPLPGGWLIRLGRPEPAPGPHRVVLDLGGADGPVVTVAGPAGSWSHALTPRHAELLFLLAIHPRGRSAAELARDVFGDGGRTVTVRAELSRLRRHLAGVLAHRPYRFADGVQVELRLPARPVELLPHSTSPAVLAARRSGAVVGPV</sequence>
<dbReference type="Pfam" id="PF01590">
    <property type="entry name" value="GAF"/>
    <property type="match status" value="1"/>
</dbReference>
<dbReference type="Proteomes" id="UP000184388">
    <property type="component" value="Unassembled WGS sequence"/>
</dbReference>
<dbReference type="InterPro" id="IPR029016">
    <property type="entry name" value="GAF-like_dom_sf"/>
</dbReference>
<evidence type="ECO:0000259" key="2">
    <source>
        <dbReference type="Pfam" id="PF01590"/>
    </source>
</evidence>